<sequence length="145" mass="15893">MIGKLKKPVYWVTILVIAGLASAIGKEIGAQLGKPSNDELLRSATAQAIKQINDQTPKKVDELTTMLRAELGGSHEMTTFFELANYDSWGASADLTAGKSAVVKSLCENPRTVKTMRMGAKFGYVYLKEDGTEVYRFRVSKDDCP</sequence>
<dbReference type="Gene3D" id="3.30.300.250">
    <property type="match status" value="1"/>
</dbReference>
<dbReference type="EMBL" id="CP035952">
    <property type="protein sequence ID" value="QBF27181.1"/>
    <property type="molecule type" value="Genomic_DNA"/>
</dbReference>
<accession>A0A411MK67</accession>
<dbReference type="KEGG" id="ptk:EXN22_16325"/>
<name>A0A411MK67_9PSED</name>
<gene>
    <name evidence="1" type="ORF">EXN22_16325</name>
</gene>
<protein>
    <submittedName>
        <fullName evidence="1">Uncharacterized protein</fullName>
    </submittedName>
</protein>
<reference evidence="1 2" key="1">
    <citation type="submission" date="2019-02" db="EMBL/GenBank/DDBJ databases">
        <title>Complete genome sequence of Pseudomonas sp. SNU WT1 isolated from rainbow trout.</title>
        <authorList>
            <person name="Oh W.T."/>
            <person name="Park S.C."/>
        </authorList>
    </citation>
    <scope>NUCLEOTIDE SEQUENCE [LARGE SCALE GENOMIC DNA]</scope>
    <source>
        <strain evidence="1 2">SNU WT1</strain>
    </source>
</reference>
<organism evidence="1 2">
    <name type="scientific">Pseudomonas tructae</name>
    <dbReference type="NCBI Taxonomy" id="2518644"/>
    <lineage>
        <taxon>Bacteria</taxon>
        <taxon>Pseudomonadati</taxon>
        <taxon>Pseudomonadota</taxon>
        <taxon>Gammaproteobacteria</taxon>
        <taxon>Pseudomonadales</taxon>
        <taxon>Pseudomonadaceae</taxon>
        <taxon>Pseudomonas</taxon>
    </lineage>
</organism>
<keyword evidence="2" id="KW-1185">Reference proteome</keyword>
<proteinExistence type="predicted"/>
<dbReference type="RefSeq" id="WP_130265043.1">
    <property type="nucleotide sequence ID" value="NZ_CP035952.1"/>
</dbReference>
<evidence type="ECO:0000313" key="2">
    <source>
        <dbReference type="Proteomes" id="UP000291130"/>
    </source>
</evidence>
<dbReference type="Proteomes" id="UP000291130">
    <property type="component" value="Chromosome"/>
</dbReference>
<dbReference type="AlphaFoldDB" id="A0A411MK67"/>
<evidence type="ECO:0000313" key="1">
    <source>
        <dbReference type="EMBL" id="QBF27181.1"/>
    </source>
</evidence>